<feature type="signal peptide" evidence="1">
    <location>
        <begin position="1"/>
        <end position="29"/>
    </location>
</feature>
<dbReference type="Ensembl" id="ENSMNET00000050603.1">
    <property type="protein sequence ID" value="ENSMNEP00000026319.1"/>
    <property type="gene ID" value="ENSMNEG00000036606.1"/>
</dbReference>
<sequence>MPMKPVWTTCLDWWSPLPLQLLVLWSSQSFNISTKPHGYYFLRKDKIDSSRRVNSLKRTLHP</sequence>
<name>A0A2K6CRP6_MACNE</name>
<feature type="chain" id="PRO_5014374119" evidence="1">
    <location>
        <begin position="30"/>
        <end position="62"/>
    </location>
</feature>
<evidence type="ECO:0000313" key="3">
    <source>
        <dbReference type="Proteomes" id="UP000233120"/>
    </source>
</evidence>
<evidence type="ECO:0000256" key="1">
    <source>
        <dbReference type="SAM" id="SignalP"/>
    </source>
</evidence>
<proteinExistence type="predicted"/>
<organism evidence="2 3">
    <name type="scientific">Macaca nemestrina</name>
    <name type="common">Pig-tailed macaque</name>
    <dbReference type="NCBI Taxonomy" id="9545"/>
    <lineage>
        <taxon>Eukaryota</taxon>
        <taxon>Metazoa</taxon>
        <taxon>Chordata</taxon>
        <taxon>Craniata</taxon>
        <taxon>Vertebrata</taxon>
        <taxon>Euteleostomi</taxon>
        <taxon>Mammalia</taxon>
        <taxon>Eutheria</taxon>
        <taxon>Euarchontoglires</taxon>
        <taxon>Primates</taxon>
        <taxon>Haplorrhini</taxon>
        <taxon>Catarrhini</taxon>
        <taxon>Cercopithecidae</taxon>
        <taxon>Cercopithecinae</taxon>
        <taxon>Macaca</taxon>
    </lineage>
</organism>
<keyword evidence="3" id="KW-1185">Reference proteome</keyword>
<dbReference type="OMA" id="MKPVWTT"/>
<protein>
    <submittedName>
        <fullName evidence="2">Uncharacterized protein</fullName>
    </submittedName>
</protein>
<dbReference type="GeneTree" id="ENSGT00910000147195"/>
<reference evidence="2" key="1">
    <citation type="submission" date="2025-08" db="UniProtKB">
        <authorList>
            <consortium name="Ensembl"/>
        </authorList>
    </citation>
    <scope>IDENTIFICATION</scope>
</reference>
<dbReference type="Proteomes" id="UP000233120">
    <property type="component" value="Unassembled WGS sequence"/>
</dbReference>
<accession>A0A2K6CRP6</accession>
<evidence type="ECO:0000313" key="2">
    <source>
        <dbReference type="Ensembl" id="ENSMNEP00000026319.1"/>
    </source>
</evidence>
<dbReference type="AlphaFoldDB" id="A0A2K6CRP6"/>
<reference evidence="2" key="2">
    <citation type="submission" date="2025-09" db="UniProtKB">
        <authorList>
            <consortium name="Ensembl"/>
        </authorList>
    </citation>
    <scope>IDENTIFICATION</scope>
</reference>
<keyword evidence="1" id="KW-0732">Signal</keyword>
<dbReference type="Bgee" id="ENSMNEG00000036606">
    <property type="expression patterns" value="Expressed in lymph node and 12 other cell types or tissues"/>
</dbReference>